<dbReference type="GO" id="GO:0006412">
    <property type="term" value="P:translation"/>
    <property type="evidence" value="ECO:0007669"/>
    <property type="project" value="UniProtKB-UniRule"/>
</dbReference>
<dbReference type="InterPro" id="IPR020594">
    <property type="entry name" value="Ribosomal_bL9_bac/chp"/>
</dbReference>
<protein>
    <recommendedName>
        <fullName evidence="6 7">Large ribosomal subunit protein bL9</fullName>
    </recommendedName>
</protein>
<dbReference type="EMBL" id="LYVF01000171">
    <property type="protein sequence ID" value="OAT80865.1"/>
    <property type="molecule type" value="Genomic_DNA"/>
</dbReference>
<reference evidence="9 10" key="1">
    <citation type="submission" date="2016-04" db="EMBL/GenBank/DDBJ databases">
        <authorList>
            <person name="Evans L.H."/>
            <person name="Alamgir A."/>
            <person name="Owens N."/>
            <person name="Weber N.D."/>
            <person name="Virtaneva K."/>
            <person name="Barbian K."/>
            <person name="Babar A."/>
            <person name="Rosenke K."/>
        </authorList>
    </citation>
    <scope>NUCLEOTIDE SEQUENCE [LARGE SCALE GENOMIC DNA]</scope>
    <source>
        <strain evidence="9 10">LMa1</strain>
    </source>
</reference>
<dbReference type="Pfam" id="PF03948">
    <property type="entry name" value="Ribosomal_L9_C"/>
    <property type="match status" value="1"/>
</dbReference>
<dbReference type="GO" id="GO:0019843">
    <property type="term" value="F:rRNA binding"/>
    <property type="evidence" value="ECO:0007669"/>
    <property type="project" value="UniProtKB-UniRule"/>
</dbReference>
<evidence type="ECO:0000256" key="4">
    <source>
        <dbReference type="ARBA" id="ARBA00022980"/>
    </source>
</evidence>
<dbReference type="SUPFAM" id="SSF55653">
    <property type="entry name" value="Ribosomal protein L9 C-domain"/>
    <property type="match status" value="1"/>
</dbReference>
<evidence type="ECO:0000256" key="5">
    <source>
        <dbReference type="ARBA" id="ARBA00023274"/>
    </source>
</evidence>
<dbReference type="InterPro" id="IPR000244">
    <property type="entry name" value="Ribosomal_bL9"/>
</dbReference>
<dbReference type="InterPro" id="IPR036935">
    <property type="entry name" value="Ribosomal_bL9_N_sf"/>
</dbReference>
<evidence type="ECO:0000256" key="6">
    <source>
        <dbReference type="ARBA" id="ARBA00035292"/>
    </source>
</evidence>
<proteinExistence type="inferred from homology"/>
<dbReference type="GO" id="GO:0003735">
    <property type="term" value="F:structural constituent of ribosome"/>
    <property type="evidence" value="ECO:0007669"/>
    <property type="project" value="InterPro"/>
</dbReference>
<dbReference type="NCBIfam" id="TIGR00158">
    <property type="entry name" value="L9"/>
    <property type="match status" value="1"/>
</dbReference>
<dbReference type="InterPro" id="IPR020070">
    <property type="entry name" value="Ribosomal_bL9_N"/>
</dbReference>
<comment type="function">
    <text evidence="7">Binds to the 23S rRNA.</text>
</comment>
<comment type="similarity">
    <text evidence="1 7">Belongs to the bacterial ribosomal protein bL9 family.</text>
</comment>
<dbReference type="OrthoDB" id="9788336at2"/>
<keyword evidence="5 7" id="KW-0687">Ribonucleoprotein</keyword>
<evidence type="ECO:0000313" key="9">
    <source>
        <dbReference type="EMBL" id="OAT80865.1"/>
    </source>
</evidence>
<evidence type="ECO:0000256" key="2">
    <source>
        <dbReference type="ARBA" id="ARBA00022730"/>
    </source>
</evidence>
<dbReference type="InterPro" id="IPR036791">
    <property type="entry name" value="Ribosomal_bL9_C_sf"/>
</dbReference>
<sequence>MKVILLEDVKSLGQKGDVVNVSDGYARNFLLPRQKAVEASAGKMKELSQQKAVQVKKKQAEETAARELGARLEGLTVQIKSRVGEGGKLFGAVSSKDVADALFREHKLTVDKKKIVLKEPIKQLGVHPLVVKLHPAVQATINVNVVGG</sequence>
<organism evidence="9 10">
    <name type="scientific">Desulfotomaculum copahuensis</name>
    <dbReference type="NCBI Taxonomy" id="1838280"/>
    <lineage>
        <taxon>Bacteria</taxon>
        <taxon>Bacillati</taxon>
        <taxon>Bacillota</taxon>
        <taxon>Clostridia</taxon>
        <taxon>Eubacteriales</taxon>
        <taxon>Desulfotomaculaceae</taxon>
        <taxon>Desulfotomaculum</taxon>
    </lineage>
</organism>
<name>A0A1B7LDB1_9FIRM</name>
<evidence type="ECO:0000256" key="1">
    <source>
        <dbReference type="ARBA" id="ARBA00010605"/>
    </source>
</evidence>
<comment type="caution">
    <text evidence="9">The sequence shown here is derived from an EMBL/GenBank/DDBJ whole genome shotgun (WGS) entry which is preliminary data.</text>
</comment>
<dbReference type="STRING" id="1838280.A6M21_12410"/>
<accession>A0A1B7LDB1</accession>
<gene>
    <name evidence="7" type="primary">rplI</name>
    <name evidence="9" type="ORF">A6M21_12410</name>
</gene>
<feature type="domain" description="Ribosomal protein L9" evidence="8">
    <location>
        <begin position="13"/>
        <end position="40"/>
    </location>
</feature>
<dbReference type="FunFam" id="3.40.5.10:FF:000002">
    <property type="entry name" value="50S ribosomal protein L9"/>
    <property type="match status" value="1"/>
</dbReference>
<keyword evidence="10" id="KW-1185">Reference proteome</keyword>
<dbReference type="Pfam" id="PF01281">
    <property type="entry name" value="Ribosomal_L9_N"/>
    <property type="match status" value="1"/>
</dbReference>
<evidence type="ECO:0000259" key="8">
    <source>
        <dbReference type="PROSITE" id="PS00651"/>
    </source>
</evidence>
<dbReference type="Proteomes" id="UP000078532">
    <property type="component" value="Unassembled WGS sequence"/>
</dbReference>
<dbReference type="Gene3D" id="3.10.430.100">
    <property type="entry name" value="Ribosomal protein L9, C-terminal domain"/>
    <property type="match status" value="1"/>
</dbReference>
<dbReference type="InterPro" id="IPR009027">
    <property type="entry name" value="Ribosomal_bL9/RNase_H1_N"/>
</dbReference>
<dbReference type="AlphaFoldDB" id="A0A1B7LDB1"/>
<dbReference type="GO" id="GO:0005840">
    <property type="term" value="C:ribosome"/>
    <property type="evidence" value="ECO:0007669"/>
    <property type="project" value="UniProtKB-KW"/>
</dbReference>
<dbReference type="HAMAP" id="MF_00503">
    <property type="entry name" value="Ribosomal_bL9"/>
    <property type="match status" value="1"/>
</dbReference>
<dbReference type="PROSITE" id="PS00651">
    <property type="entry name" value="RIBOSOMAL_L9"/>
    <property type="match status" value="1"/>
</dbReference>
<dbReference type="GO" id="GO:1990904">
    <property type="term" value="C:ribonucleoprotein complex"/>
    <property type="evidence" value="ECO:0007669"/>
    <property type="project" value="UniProtKB-KW"/>
</dbReference>
<evidence type="ECO:0000313" key="10">
    <source>
        <dbReference type="Proteomes" id="UP000078532"/>
    </source>
</evidence>
<keyword evidence="2 7" id="KW-0699">rRNA-binding</keyword>
<evidence type="ECO:0000256" key="7">
    <source>
        <dbReference type="HAMAP-Rule" id="MF_00503"/>
    </source>
</evidence>
<keyword evidence="3 7" id="KW-0694">RNA-binding</keyword>
<dbReference type="PANTHER" id="PTHR21368">
    <property type="entry name" value="50S RIBOSOMAL PROTEIN L9"/>
    <property type="match status" value="1"/>
</dbReference>
<evidence type="ECO:0000256" key="3">
    <source>
        <dbReference type="ARBA" id="ARBA00022884"/>
    </source>
</evidence>
<dbReference type="InterPro" id="IPR020069">
    <property type="entry name" value="Ribosomal_bL9_C"/>
</dbReference>
<dbReference type="RefSeq" id="WP_066669308.1">
    <property type="nucleotide sequence ID" value="NZ_LYVF01000171.1"/>
</dbReference>
<dbReference type="SUPFAM" id="SSF55658">
    <property type="entry name" value="L9 N-domain-like"/>
    <property type="match status" value="1"/>
</dbReference>
<keyword evidence="4 7" id="KW-0689">Ribosomal protein</keyword>
<dbReference type="Gene3D" id="3.40.5.10">
    <property type="entry name" value="Ribosomal protein L9, N-terminal domain"/>
    <property type="match status" value="1"/>
</dbReference>